<feature type="transmembrane region" description="Helical" evidence="1">
    <location>
        <begin position="95"/>
        <end position="118"/>
    </location>
</feature>
<sequence>MDGPPGVPPPGIPLELMLYMARLQKTIGYSNAAACAFLVYDVLITFSGEVQHIWTQDWNITKFLFFFIRYFAVAAQLSAQFITVSSARDCFTQNVWQAVASTLLMTLVDYVLVLRVFALYHQKKYIKWSIGIIFAVEVAAIATAMGLSIPRLAFDDHCILISEPGRIFLVTTIFPVVFQAILFLATAYKCVGLIRTLGWKQVRLTGVLMRDGTWAFILLFVYLLGGCVAPKTFTGILFGYVKLTDPHISVPDLYLLIADSTPSSPFADTDFF</sequence>
<organism evidence="3 4">
    <name type="scientific">Coprinopsis cinerea (strain Okayama-7 / 130 / ATCC MYA-4618 / FGSC 9003)</name>
    <name type="common">Inky cap fungus</name>
    <name type="synonym">Hormographiella aspergillata</name>
    <dbReference type="NCBI Taxonomy" id="240176"/>
    <lineage>
        <taxon>Eukaryota</taxon>
        <taxon>Fungi</taxon>
        <taxon>Dikarya</taxon>
        <taxon>Basidiomycota</taxon>
        <taxon>Agaricomycotina</taxon>
        <taxon>Agaricomycetes</taxon>
        <taxon>Agaricomycetidae</taxon>
        <taxon>Agaricales</taxon>
        <taxon>Agaricineae</taxon>
        <taxon>Psathyrellaceae</taxon>
        <taxon>Coprinopsis</taxon>
    </lineage>
</organism>
<feature type="domain" description="DUF6533" evidence="2">
    <location>
        <begin position="29"/>
        <end position="73"/>
    </location>
</feature>
<feature type="transmembrane region" description="Helical" evidence="1">
    <location>
        <begin position="167"/>
        <end position="191"/>
    </location>
</feature>
<dbReference type="OrthoDB" id="2637653at2759"/>
<keyword evidence="1" id="KW-1133">Transmembrane helix</keyword>
<accession>A8PAQ2</accession>
<evidence type="ECO:0000313" key="4">
    <source>
        <dbReference type="Proteomes" id="UP000001861"/>
    </source>
</evidence>
<dbReference type="VEuPathDB" id="FungiDB:CC1G_10414"/>
<dbReference type="InParanoid" id="A8PAQ2"/>
<protein>
    <recommendedName>
        <fullName evidence="2">DUF6533 domain-containing protein</fullName>
    </recommendedName>
</protein>
<keyword evidence="1" id="KW-0812">Transmembrane</keyword>
<keyword evidence="4" id="KW-1185">Reference proteome</keyword>
<name>A8PAQ2_COPC7</name>
<dbReference type="Pfam" id="PF20151">
    <property type="entry name" value="DUF6533"/>
    <property type="match status" value="1"/>
</dbReference>
<keyword evidence="1" id="KW-0472">Membrane</keyword>
<dbReference type="EMBL" id="AACS02000002">
    <property type="protein sequence ID" value="EAU81811.1"/>
    <property type="molecule type" value="Genomic_DNA"/>
</dbReference>
<gene>
    <name evidence="3" type="ORF">CC1G_10414</name>
</gene>
<feature type="transmembrane region" description="Helical" evidence="1">
    <location>
        <begin position="26"/>
        <end position="43"/>
    </location>
</feature>
<feature type="transmembrane region" description="Helical" evidence="1">
    <location>
        <begin position="125"/>
        <end position="147"/>
    </location>
</feature>
<reference evidence="3 4" key="1">
    <citation type="journal article" date="2010" name="Proc. Natl. Acad. Sci. U.S.A.">
        <title>Insights into evolution of multicellular fungi from the assembled chromosomes of the mushroom Coprinopsis cinerea (Coprinus cinereus).</title>
        <authorList>
            <person name="Stajich J.E."/>
            <person name="Wilke S.K."/>
            <person name="Ahren D."/>
            <person name="Au C.H."/>
            <person name="Birren B.W."/>
            <person name="Borodovsky M."/>
            <person name="Burns C."/>
            <person name="Canback B."/>
            <person name="Casselton L.A."/>
            <person name="Cheng C.K."/>
            <person name="Deng J."/>
            <person name="Dietrich F.S."/>
            <person name="Fargo D.C."/>
            <person name="Farman M.L."/>
            <person name="Gathman A.C."/>
            <person name="Goldberg J."/>
            <person name="Guigo R."/>
            <person name="Hoegger P.J."/>
            <person name="Hooker J.B."/>
            <person name="Huggins A."/>
            <person name="James T.Y."/>
            <person name="Kamada T."/>
            <person name="Kilaru S."/>
            <person name="Kodira C."/>
            <person name="Kues U."/>
            <person name="Kupfer D."/>
            <person name="Kwan H.S."/>
            <person name="Lomsadze A."/>
            <person name="Li W."/>
            <person name="Lilly W.W."/>
            <person name="Ma L.J."/>
            <person name="Mackey A.J."/>
            <person name="Manning G."/>
            <person name="Martin F."/>
            <person name="Muraguchi H."/>
            <person name="Natvig D.O."/>
            <person name="Palmerini H."/>
            <person name="Ramesh M.A."/>
            <person name="Rehmeyer C.J."/>
            <person name="Roe B.A."/>
            <person name="Shenoy N."/>
            <person name="Stanke M."/>
            <person name="Ter-Hovhannisyan V."/>
            <person name="Tunlid A."/>
            <person name="Velagapudi R."/>
            <person name="Vision T.J."/>
            <person name="Zeng Q."/>
            <person name="Zolan M.E."/>
            <person name="Pukkila P.J."/>
        </authorList>
    </citation>
    <scope>NUCLEOTIDE SEQUENCE [LARGE SCALE GENOMIC DNA]</scope>
    <source>
        <strain evidence="4">Okayama-7 / 130 / ATCC MYA-4618 / FGSC 9003</strain>
    </source>
</reference>
<dbReference type="AlphaFoldDB" id="A8PAQ2"/>
<proteinExistence type="predicted"/>
<dbReference type="KEGG" id="cci:CC1G_10414"/>
<dbReference type="OMA" id="ICYIAVM"/>
<feature type="transmembrane region" description="Helical" evidence="1">
    <location>
        <begin position="63"/>
        <end position="83"/>
    </location>
</feature>
<dbReference type="InterPro" id="IPR045340">
    <property type="entry name" value="DUF6533"/>
</dbReference>
<dbReference type="GeneID" id="6016653"/>
<dbReference type="Proteomes" id="UP000001861">
    <property type="component" value="Unassembled WGS sequence"/>
</dbReference>
<comment type="caution">
    <text evidence="3">The sequence shown here is derived from an EMBL/GenBank/DDBJ whole genome shotgun (WGS) entry which is preliminary data.</text>
</comment>
<evidence type="ECO:0000313" key="3">
    <source>
        <dbReference type="EMBL" id="EAU81811.1"/>
    </source>
</evidence>
<evidence type="ECO:0000259" key="2">
    <source>
        <dbReference type="Pfam" id="PF20151"/>
    </source>
</evidence>
<feature type="transmembrane region" description="Helical" evidence="1">
    <location>
        <begin position="212"/>
        <end position="241"/>
    </location>
</feature>
<dbReference type="RefSeq" id="XP_001840030.1">
    <property type="nucleotide sequence ID" value="XM_001839978.1"/>
</dbReference>
<dbReference type="STRING" id="240176.A8PAQ2"/>
<evidence type="ECO:0000256" key="1">
    <source>
        <dbReference type="SAM" id="Phobius"/>
    </source>
</evidence>